<evidence type="ECO:0000256" key="1">
    <source>
        <dbReference type="SAM" id="MobiDB-lite"/>
    </source>
</evidence>
<keyword evidence="4" id="KW-1185">Reference proteome</keyword>
<dbReference type="InterPro" id="IPR043502">
    <property type="entry name" value="DNA/RNA_pol_sf"/>
</dbReference>
<dbReference type="OrthoDB" id="125131at2759"/>
<name>A0A225W2R5_9STRA</name>
<gene>
    <name evidence="3" type="ORF">PHMEG_00015873</name>
</gene>
<organism evidence="3 4">
    <name type="scientific">Phytophthora megakarya</name>
    <dbReference type="NCBI Taxonomy" id="4795"/>
    <lineage>
        <taxon>Eukaryota</taxon>
        <taxon>Sar</taxon>
        <taxon>Stramenopiles</taxon>
        <taxon>Oomycota</taxon>
        <taxon>Peronosporomycetes</taxon>
        <taxon>Peronosporales</taxon>
        <taxon>Peronosporaceae</taxon>
        <taxon>Phytophthora</taxon>
    </lineage>
</organism>
<dbReference type="InterPro" id="IPR041577">
    <property type="entry name" value="RT_RNaseH_2"/>
</dbReference>
<dbReference type="AlphaFoldDB" id="A0A225W2R5"/>
<dbReference type="EMBL" id="NBNE01002211">
    <property type="protein sequence ID" value="OWZ11150.1"/>
    <property type="molecule type" value="Genomic_DNA"/>
</dbReference>
<reference evidence="4" key="1">
    <citation type="submission" date="2017-03" db="EMBL/GenBank/DDBJ databases">
        <title>Phytopthora megakarya and P. palmivora, two closely related causual agents of cacao black pod achieved similar genome size and gene model numbers by different mechanisms.</title>
        <authorList>
            <person name="Ali S."/>
            <person name="Shao J."/>
            <person name="Larry D.J."/>
            <person name="Kronmiller B."/>
            <person name="Shen D."/>
            <person name="Strem M.D."/>
            <person name="Melnick R.L."/>
            <person name="Guiltinan M.J."/>
            <person name="Tyler B.M."/>
            <person name="Meinhardt L.W."/>
            <person name="Bailey B.A."/>
        </authorList>
    </citation>
    <scope>NUCLEOTIDE SEQUENCE [LARGE SCALE GENOMIC DNA]</scope>
    <source>
        <strain evidence="4">zdho120</strain>
    </source>
</reference>
<proteinExistence type="predicted"/>
<dbReference type="PANTHER" id="PTHR33064:SF37">
    <property type="entry name" value="RIBONUCLEASE H"/>
    <property type="match status" value="1"/>
</dbReference>
<feature type="domain" description="Reverse transcriptase/retrotransposon-derived protein RNase H-like" evidence="2">
    <location>
        <begin position="515"/>
        <end position="613"/>
    </location>
</feature>
<dbReference type="Pfam" id="PF17919">
    <property type="entry name" value="RT_RNaseH_2"/>
    <property type="match status" value="1"/>
</dbReference>
<evidence type="ECO:0000313" key="4">
    <source>
        <dbReference type="Proteomes" id="UP000198211"/>
    </source>
</evidence>
<sequence length="636" mass="70640">MQIVHQPVFEFVQAPKLSDWSQDAVVNWKRRWEQYVNIVRQRCMESGERLEVVVRPVKTCIDPELLEVLCLYELRKAVDDVTSDELVALIDAKPGSVKNQHIPDLDDFFRQLLKVNLHEDDIDARILQYYRDFATLINANGLSKILGVGNPAGSGYNDRMKLRCTVLIDNLEPKMLRDDVRRHVKYECREAKRNDFMLFGIIKEKARAQHKYHVLTQEQKVKSNYSKKEKLNDRSNNKPVSRTSGTKPTGINNGGASTNNGVRGSGGGVKPQQPKRDAPPPKTGCWHCQGSHWLRDCPTASEEDKTRAVEKMKEVREAARGRVKKIGEAPASGEVLVNSLLSIPYLADTGSDETYLPRQYVEELAGLGAAITVVGLPTKTAAGQVHLSEVYCKIMEDPEEDFILGNVMLKALGIDVNDQLSQLAAGPPVVDEDPFDLGVPEVVPPSEIYTKLEEMAVAAGDNGFDKVALEFAMTLSDSVVFVNCHFHLLLLTCSSSSAQPVGRTKILAAGAAIAWDTTDITAFEQARQLLATSQTLHYPSQDASIVLMSDASDRGWGLVVTQIRNWVDGVSVTEQQHELLVCKSGKFDDTARRWSIIEKEAYPIIWAARNLTSVAMVSISTVIIKTLSTYSHPTKK</sequence>
<evidence type="ECO:0000259" key="2">
    <source>
        <dbReference type="Pfam" id="PF17919"/>
    </source>
</evidence>
<comment type="caution">
    <text evidence="3">The sequence shown here is derived from an EMBL/GenBank/DDBJ whole genome shotgun (WGS) entry which is preliminary data.</text>
</comment>
<feature type="compositionally biased region" description="Basic and acidic residues" evidence="1">
    <location>
        <begin position="226"/>
        <end position="236"/>
    </location>
</feature>
<accession>A0A225W2R5</accession>
<feature type="compositionally biased region" description="Polar residues" evidence="1">
    <location>
        <begin position="237"/>
        <end position="262"/>
    </location>
</feature>
<protein>
    <recommendedName>
        <fullName evidence="2">Reverse transcriptase/retrotransposon-derived protein RNase H-like domain-containing protein</fullName>
    </recommendedName>
</protein>
<dbReference type="Proteomes" id="UP000198211">
    <property type="component" value="Unassembled WGS sequence"/>
</dbReference>
<feature type="region of interest" description="Disordered" evidence="1">
    <location>
        <begin position="219"/>
        <end position="284"/>
    </location>
</feature>
<dbReference type="SUPFAM" id="SSF56672">
    <property type="entry name" value="DNA/RNA polymerases"/>
    <property type="match status" value="1"/>
</dbReference>
<evidence type="ECO:0000313" key="3">
    <source>
        <dbReference type="EMBL" id="OWZ11150.1"/>
    </source>
</evidence>
<dbReference type="InterPro" id="IPR051320">
    <property type="entry name" value="Viral_Replic_Matur_Polypro"/>
</dbReference>
<dbReference type="PANTHER" id="PTHR33064">
    <property type="entry name" value="POL PROTEIN"/>
    <property type="match status" value="1"/>
</dbReference>